<keyword evidence="3" id="KW-0732">Signal</keyword>
<feature type="region of interest" description="Disordered" evidence="1">
    <location>
        <begin position="31"/>
        <end position="90"/>
    </location>
</feature>
<keyword evidence="2" id="KW-1133">Transmembrane helix</keyword>
<dbReference type="RefSeq" id="WP_284130990.1">
    <property type="nucleotide sequence ID" value="NZ_JASKYM010000001.1"/>
</dbReference>
<feature type="chain" id="PRO_5045054594" description="LPXTG cell wall anchor domain-containing protein" evidence="3">
    <location>
        <begin position="24"/>
        <end position="211"/>
    </location>
</feature>
<protein>
    <recommendedName>
        <fullName evidence="6">LPXTG cell wall anchor domain-containing protein</fullName>
    </recommendedName>
</protein>
<dbReference type="EMBL" id="JASKYM010000001">
    <property type="protein sequence ID" value="MDK2562002.1"/>
    <property type="molecule type" value="Genomic_DNA"/>
</dbReference>
<evidence type="ECO:0000313" key="4">
    <source>
        <dbReference type="EMBL" id="MDK2562002.1"/>
    </source>
</evidence>
<feature type="compositionally biased region" description="Polar residues" evidence="1">
    <location>
        <begin position="52"/>
        <end position="65"/>
    </location>
</feature>
<reference evidence="4 5" key="1">
    <citation type="submission" date="2023-05" db="EMBL/GenBank/DDBJ databases">
        <title>Rombocin, a short stable natural nisin variant, displays selective antimicrobial activity against Listeria monocytogenes and employs dual mode of action to kill target bacterial strains.</title>
        <authorList>
            <person name="Wambui J."/>
            <person name="Stephan R."/>
            <person name="Kuipers O.P."/>
        </authorList>
    </citation>
    <scope>NUCLEOTIDE SEQUENCE [LARGE SCALE GENOMIC DNA]</scope>
    <source>
        <strain evidence="4 5">RC002</strain>
    </source>
</reference>
<feature type="signal peptide" evidence="3">
    <location>
        <begin position="1"/>
        <end position="23"/>
    </location>
</feature>
<evidence type="ECO:0000256" key="2">
    <source>
        <dbReference type="SAM" id="Phobius"/>
    </source>
</evidence>
<sequence>MNKKIITSLILCATLLVPSMIDARSRSHSSFKSSSSVKISKPITVKSKAKSDSTNKSTLKNDATNKASSKESSKKKSSKLDLKKDSKSDVKTKNDSFSIKVNKMKSQIAYKPKYYKSYNRNLLYNFSVNRSLLTYYMLDEVFDDDDDITEQDLVRELEKKGYTKTEIDKILKEGKSEAKSSNIIQLVVACLFGILAIGIILILILKKRRKK</sequence>
<comment type="caution">
    <text evidence="4">The sequence shown here is derived from an EMBL/GenBank/DDBJ whole genome shotgun (WGS) entry which is preliminary data.</text>
</comment>
<evidence type="ECO:0008006" key="6">
    <source>
        <dbReference type="Google" id="ProtNLM"/>
    </source>
</evidence>
<feature type="compositionally biased region" description="Basic and acidic residues" evidence="1">
    <location>
        <begin position="68"/>
        <end position="90"/>
    </location>
</feature>
<feature type="compositionally biased region" description="Low complexity" evidence="1">
    <location>
        <begin position="31"/>
        <end position="46"/>
    </location>
</feature>
<evidence type="ECO:0000256" key="1">
    <source>
        <dbReference type="SAM" id="MobiDB-lite"/>
    </source>
</evidence>
<organism evidence="4 5">
    <name type="scientific">Romboutsia sedimentorum</name>
    <dbReference type="NCBI Taxonomy" id="1368474"/>
    <lineage>
        <taxon>Bacteria</taxon>
        <taxon>Bacillati</taxon>
        <taxon>Bacillota</taxon>
        <taxon>Clostridia</taxon>
        <taxon>Peptostreptococcales</taxon>
        <taxon>Peptostreptococcaceae</taxon>
        <taxon>Romboutsia</taxon>
    </lineage>
</organism>
<proteinExistence type="predicted"/>
<keyword evidence="5" id="KW-1185">Reference proteome</keyword>
<feature type="transmembrane region" description="Helical" evidence="2">
    <location>
        <begin position="183"/>
        <end position="205"/>
    </location>
</feature>
<accession>A0ABT7E552</accession>
<keyword evidence="2" id="KW-0812">Transmembrane</keyword>
<dbReference type="Proteomes" id="UP001301012">
    <property type="component" value="Unassembled WGS sequence"/>
</dbReference>
<evidence type="ECO:0000313" key="5">
    <source>
        <dbReference type="Proteomes" id="UP001301012"/>
    </source>
</evidence>
<gene>
    <name evidence="4" type="ORF">QOZ84_00460</name>
</gene>
<keyword evidence="2" id="KW-0472">Membrane</keyword>
<name>A0ABT7E552_9FIRM</name>
<evidence type="ECO:0000256" key="3">
    <source>
        <dbReference type="SAM" id="SignalP"/>
    </source>
</evidence>